<dbReference type="PANTHER" id="PTHR11017">
    <property type="entry name" value="LEUCINE-RICH REPEAT-CONTAINING PROTEIN"/>
    <property type="match status" value="1"/>
</dbReference>
<dbReference type="SUPFAM" id="SSF52058">
    <property type="entry name" value="L domain-like"/>
    <property type="match status" value="1"/>
</dbReference>
<dbReference type="InterPro" id="IPR044974">
    <property type="entry name" value="Disease_R_plants"/>
</dbReference>
<dbReference type="PANTHER" id="PTHR11017:SF385">
    <property type="entry name" value="DISEASE RESISTANCE PROTEIN (TIR-NBS-LRR CLASS)-RELATED"/>
    <property type="match status" value="1"/>
</dbReference>
<keyword evidence="3" id="KW-1185">Reference proteome</keyword>
<evidence type="ECO:0000259" key="1">
    <source>
        <dbReference type="PROSITE" id="PS50104"/>
    </source>
</evidence>
<dbReference type="GO" id="GO:0007165">
    <property type="term" value="P:signal transduction"/>
    <property type="evidence" value="ECO:0007669"/>
    <property type="project" value="InterPro"/>
</dbReference>
<dbReference type="SMART" id="SM00255">
    <property type="entry name" value="TIR"/>
    <property type="match status" value="1"/>
</dbReference>
<dbReference type="InterPro" id="IPR042197">
    <property type="entry name" value="Apaf_helical"/>
</dbReference>
<protein>
    <recommendedName>
        <fullName evidence="1">TIR domain-containing protein</fullName>
    </recommendedName>
</protein>
<dbReference type="InterPro" id="IPR035897">
    <property type="entry name" value="Toll_tir_struct_dom_sf"/>
</dbReference>
<comment type="caution">
    <text evidence="2">The sequence shown here is derived from an EMBL/GenBank/DDBJ whole genome shotgun (WGS) entry which is preliminary data.</text>
</comment>
<proteinExistence type="predicted"/>
<feature type="non-terminal residue" evidence="2">
    <location>
        <position position="1"/>
    </location>
</feature>
<evidence type="ECO:0000313" key="2">
    <source>
        <dbReference type="EMBL" id="KAH9317327.1"/>
    </source>
</evidence>
<dbReference type="Gene3D" id="3.40.50.300">
    <property type="entry name" value="P-loop containing nucleotide triphosphate hydrolases"/>
    <property type="match status" value="1"/>
</dbReference>
<reference evidence="2 3" key="1">
    <citation type="journal article" date="2021" name="Nat. Plants">
        <title>The Taxus genome provides insights into paclitaxel biosynthesis.</title>
        <authorList>
            <person name="Xiong X."/>
            <person name="Gou J."/>
            <person name="Liao Q."/>
            <person name="Li Y."/>
            <person name="Zhou Q."/>
            <person name="Bi G."/>
            <person name="Li C."/>
            <person name="Du R."/>
            <person name="Wang X."/>
            <person name="Sun T."/>
            <person name="Guo L."/>
            <person name="Liang H."/>
            <person name="Lu P."/>
            <person name="Wu Y."/>
            <person name="Zhang Z."/>
            <person name="Ro D.K."/>
            <person name="Shang Y."/>
            <person name="Huang S."/>
            <person name="Yan J."/>
        </authorList>
    </citation>
    <scope>NUCLEOTIDE SEQUENCE [LARGE SCALE GENOMIC DNA]</scope>
    <source>
        <strain evidence="2">Ta-2019</strain>
    </source>
</reference>
<sequence>MASSSSSCHRNVEEDALNAIEHREFSQTPKVFHVFINHRGPDVKETLALQLYNSLENVGIRAFLDTKETDLGDFIPFSIRTAIFSASVQIAIFSKGYADSSWCLEELDLMLQSKAKIIPVFYDVEPSGLRYLEKVETGVYADSFTKYKAKERHLDKLDNWKKIFHSVSLIRGYEFRHHDRDVEKLCKNVVSAVQRELEKTRVLKIAKNPVGINDLVKDFERTRLDKMENKKKIVGIYGMGGSGKTTLAKELFNRKRLNYNSSCFLFDVREAFASGNLTSLQSKLLKDLVNEDSKFHSIYEGSSYLRDRLGSCPFLKFLICIDDIDQVEQLHAFLVSHILQKNCGSLIIVTTRDESVLIQAGITHVYTMREMNVNHSRELFCWHAFQQQYPACGYEDLVEMFVKECGGLPLSLQVLGGHVFGREKHYWKLELDKVRKTLSREIKQILRISTDALDTEQKQILMDIACFFINKSSHMAIRIWEGSGWSAEHTIRTLREKCLIKVQLGRTYWNGSDSGNIPLLGMHDHIRDLAREMADEASTSPRRLWRPQYLRALESKRFEDILAQTPTPNYSFRCLNSISDENNFQVRYFLIGNSNDYDGPPTVLLWLEIDTSLCEILDELDSPEEHMKSVPSPCIIPRWIPLQNLQCLKVFSGRLRKLWQDEEQAPFQLKELVLDGTNLEEFPNSLERLSYLEDLVLTGRSEWNGSEWNNSMQIDGRYFSKSLEKLGKLRSLVLRNLTLSGELTLNVSKRSITGGSLTPTLEKIDMRDVKLVSRVSISEEYLRTLQSLHLDSLENLIEVNLGVGRPSKVEELPRIERIVIDGCWQLEKIIGLDKLKELKYLHISTGNINYLPGYIEKRVALQVTSVIWRSNVILDKSFFSPVIGPGITLTTTSWDHSAKPEVPSEERVTLEIPLSSAIIICMTVANFYKGKDIRKNLKIPCGDWMDSVVIPEGKSMVAVVIRDK</sequence>
<organism evidence="2 3">
    <name type="scientific">Taxus chinensis</name>
    <name type="common">Chinese yew</name>
    <name type="synonym">Taxus wallichiana var. chinensis</name>
    <dbReference type="NCBI Taxonomy" id="29808"/>
    <lineage>
        <taxon>Eukaryota</taxon>
        <taxon>Viridiplantae</taxon>
        <taxon>Streptophyta</taxon>
        <taxon>Embryophyta</taxon>
        <taxon>Tracheophyta</taxon>
        <taxon>Spermatophyta</taxon>
        <taxon>Pinopsida</taxon>
        <taxon>Pinidae</taxon>
        <taxon>Conifers II</taxon>
        <taxon>Cupressales</taxon>
        <taxon>Taxaceae</taxon>
        <taxon>Taxus</taxon>
    </lineage>
</organism>
<dbReference type="InterPro" id="IPR027417">
    <property type="entry name" value="P-loop_NTPase"/>
</dbReference>
<evidence type="ECO:0000313" key="3">
    <source>
        <dbReference type="Proteomes" id="UP000824469"/>
    </source>
</evidence>
<gene>
    <name evidence="2" type="ORF">KI387_019096</name>
</gene>
<dbReference type="Gene3D" id="3.40.50.10140">
    <property type="entry name" value="Toll/interleukin-1 receptor homology (TIR) domain"/>
    <property type="match status" value="1"/>
</dbReference>
<dbReference type="SUPFAM" id="SSF52200">
    <property type="entry name" value="Toll/Interleukin receptor TIR domain"/>
    <property type="match status" value="1"/>
</dbReference>
<dbReference type="PRINTS" id="PR00364">
    <property type="entry name" value="DISEASERSIST"/>
</dbReference>
<dbReference type="AlphaFoldDB" id="A0AA38G7H9"/>
<dbReference type="Pfam" id="PF00931">
    <property type="entry name" value="NB-ARC"/>
    <property type="match status" value="1"/>
</dbReference>
<dbReference type="EMBL" id="JAHRHJ020000004">
    <property type="protein sequence ID" value="KAH9317327.1"/>
    <property type="molecule type" value="Genomic_DNA"/>
</dbReference>
<dbReference type="GO" id="GO:0006952">
    <property type="term" value="P:defense response"/>
    <property type="evidence" value="ECO:0007669"/>
    <property type="project" value="InterPro"/>
</dbReference>
<accession>A0AA38G7H9</accession>
<dbReference type="Proteomes" id="UP000824469">
    <property type="component" value="Unassembled WGS sequence"/>
</dbReference>
<dbReference type="Pfam" id="PF01582">
    <property type="entry name" value="TIR"/>
    <property type="match status" value="1"/>
</dbReference>
<name>A0AA38G7H9_TAXCH</name>
<dbReference type="PROSITE" id="PS50104">
    <property type="entry name" value="TIR"/>
    <property type="match status" value="1"/>
</dbReference>
<dbReference type="InterPro" id="IPR002182">
    <property type="entry name" value="NB-ARC"/>
</dbReference>
<dbReference type="InterPro" id="IPR032675">
    <property type="entry name" value="LRR_dom_sf"/>
</dbReference>
<feature type="domain" description="TIR" evidence="1">
    <location>
        <begin position="30"/>
        <end position="197"/>
    </location>
</feature>
<dbReference type="Gene3D" id="1.10.8.430">
    <property type="entry name" value="Helical domain of apoptotic protease-activating factors"/>
    <property type="match status" value="1"/>
</dbReference>
<dbReference type="GO" id="GO:0043531">
    <property type="term" value="F:ADP binding"/>
    <property type="evidence" value="ECO:0007669"/>
    <property type="project" value="InterPro"/>
</dbReference>
<dbReference type="SUPFAM" id="SSF52540">
    <property type="entry name" value="P-loop containing nucleoside triphosphate hydrolases"/>
    <property type="match status" value="1"/>
</dbReference>
<dbReference type="Gene3D" id="3.80.10.10">
    <property type="entry name" value="Ribonuclease Inhibitor"/>
    <property type="match status" value="1"/>
</dbReference>
<dbReference type="InterPro" id="IPR000157">
    <property type="entry name" value="TIR_dom"/>
</dbReference>